<dbReference type="GO" id="GO:0015074">
    <property type="term" value="P:DNA integration"/>
    <property type="evidence" value="ECO:0007669"/>
    <property type="project" value="InterPro"/>
</dbReference>
<dbReference type="InterPro" id="IPR013762">
    <property type="entry name" value="Integrase-like_cat_sf"/>
</dbReference>
<dbReference type="Gene3D" id="1.10.443.10">
    <property type="entry name" value="Intergrase catalytic core"/>
    <property type="match status" value="1"/>
</dbReference>
<dbReference type="OrthoDB" id="6125299at2"/>
<dbReference type="GO" id="GO:0006310">
    <property type="term" value="P:DNA recombination"/>
    <property type="evidence" value="ECO:0007669"/>
    <property type="project" value="UniProtKB-KW"/>
</dbReference>
<keyword evidence="1" id="KW-0233">DNA recombination</keyword>
<dbReference type="RefSeq" id="WP_109320002.1">
    <property type="nucleotide sequence ID" value="NZ_QFWT01000005.1"/>
</dbReference>
<sequence>MKFEAMNHDEVKQRFADKNQQYFFQNLFCGSERENGALANEVIRLCEELDARYAAHFTEIKLLLEVATTYQCDSPLPLAEVYSNFKDKNFLTLYVVACFVAVDMSRISYDIKQYDQYKALTLLVVAHLSFQGDHESKIERLCNELRQYALGKRERLAAYLPNILQTTFPLLIDELEVLLQSDELQQLNVGRQIANIKVPYQASYENKRGFHRSVGSREFKREGRLHTTEKKYIDDDSSVSVVEIKELKFGEQGDKSASWVDEEERSANSRSISMVTSPGFVTKDYGAQALQARAVNERIRKKSMMLTCDISAMTPLELHHLVVDCIASLKNQDEHQECARLLLLMLLTGNGFEEIKAWQARRNSRRRIIGVKRKFKLPSQKLRKELLPFVKNVAQEYTLPLPLNLVSDLSSFKFSSTEEKDVKAFLSTIKKRHDVGLTLSRITSYLPQTLKGNGIDCTLIDLITGFDAKNQPARFYTHVPYDELLTVVRRYFNHINKAAETDYLLDLDVRETGQSLGSPLYIDTGILKFIFTKIQTKLNDAPPECEDYYSEETHNLRVVYLQLVLGLVSGYRPVEGWFGNVDDIHFSTGEYRIAEKERGTGYSGRTVLLPDIALVHLREYMSYCEEAAIHFSVTDSELSQRYRQSLNGSMPFCFYRYQERVQEVTPSTYMQHIDSIIPLPANWTRHYLRSLLFSYDISDELIGAWMGHIHSNQLPFAQFSQLSRQDLQKIRDLLQEHIISLLSGE</sequence>
<reference evidence="2 3" key="1">
    <citation type="submission" date="2018-05" db="EMBL/GenBank/DDBJ databases">
        <title>Vibrio limimaris sp. nov., isolated from marine sediment.</title>
        <authorList>
            <person name="Li C.-M."/>
        </authorList>
    </citation>
    <scope>NUCLEOTIDE SEQUENCE [LARGE SCALE GENOMIC DNA]</scope>
    <source>
        <strain evidence="2 3">E4404</strain>
    </source>
</reference>
<keyword evidence="3" id="KW-1185">Reference proteome</keyword>
<dbReference type="GO" id="GO:0003677">
    <property type="term" value="F:DNA binding"/>
    <property type="evidence" value="ECO:0007669"/>
    <property type="project" value="InterPro"/>
</dbReference>
<evidence type="ECO:0008006" key="4">
    <source>
        <dbReference type="Google" id="ProtNLM"/>
    </source>
</evidence>
<protein>
    <recommendedName>
        <fullName evidence="4">Integrase</fullName>
    </recommendedName>
</protein>
<dbReference type="InterPro" id="IPR011010">
    <property type="entry name" value="DNA_brk_join_enz"/>
</dbReference>
<dbReference type="AlphaFoldDB" id="A0A2U3B9F9"/>
<accession>A0A2U3B9F9</accession>
<dbReference type="EMBL" id="QFWT01000005">
    <property type="protein sequence ID" value="PWI33418.1"/>
    <property type="molecule type" value="Genomic_DNA"/>
</dbReference>
<gene>
    <name evidence="2" type="ORF">DI392_11255</name>
</gene>
<evidence type="ECO:0000313" key="2">
    <source>
        <dbReference type="EMBL" id="PWI33418.1"/>
    </source>
</evidence>
<comment type="caution">
    <text evidence="2">The sequence shown here is derived from an EMBL/GenBank/DDBJ whole genome shotgun (WGS) entry which is preliminary data.</text>
</comment>
<dbReference type="SUPFAM" id="SSF56349">
    <property type="entry name" value="DNA breaking-rejoining enzymes"/>
    <property type="match status" value="1"/>
</dbReference>
<proteinExistence type="predicted"/>
<dbReference type="Proteomes" id="UP000245362">
    <property type="component" value="Unassembled WGS sequence"/>
</dbReference>
<evidence type="ECO:0000313" key="3">
    <source>
        <dbReference type="Proteomes" id="UP000245362"/>
    </source>
</evidence>
<name>A0A2U3B9F9_9VIBR</name>
<evidence type="ECO:0000256" key="1">
    <source>
        <dbReference type="ARBA" id="ARBA00023172"/>
    </source>
</evidence>
<organism evidence="2 3">
    <name type="scientific">Vibrio albus</name>
    <dbReference type="NCBI Taxonomy" id="2200953"/>
    <lineage>
        <taxon>Bacteria</taxon>
        <taxon>Pseudomonadati</taxon>
        <taxon>Pseudomonadota</taxon>
        <taxon>Gammaproteobacteria</taxon>
        <taxon>Vibrionales</taxon>
        <taxon>Vibrionaceae</taxon>
        <taxon>Vibrio</taxon>
    </lineage>
</organism>